<dbReference type="EMBL" id="HG694447">
    <property type="protein sequence ID" value="CDI85876.1"/>
    <property type="molecule type" value="Genomic_DNA"/>
</dbReference>
<proteinExistence type="predicted"/>
<reference evidence="1" key="2">
    <citation type="submission" date="2013-10" db="EMBL/GenBank/DDBJ databases">
        <authorList>
            <person name="Aslett M."/>
        </authorList>
    </citation>
    <scope>NUCLEOTIDE SEQUENCE [LARGE SCALE GENOMIC DNA]</scope>
    <source>
        <strain evidence="1">Houghton</strain>
    </source>
</reference>
<dbReference type="VEuPathDB" id="ToxoDB:EPH_0017360"/>
<name>U6GZX1_9EIME</name>
<reference evidence="1" key="1">
    <citation type="submission" date="2013-10" db="EMBL/GenBank/DDBJ databases">
        <title>Genomic analysis of the causative agents of coccidiosis in chickens.</title>
        <authorList>
            <person name="Reid A.J."/>
            <person name="Blake D."/>
            <person name="Billington K."/>
            <person name="Browne H."/>
            <person name="Dunn M."/>
            <person name="Hung S."/>
            <person name="Kawahara F."/>
            <person name="Miranda-Saavedra D."/>
            <person name="Mourier T."/>
            <person name="Nagra H."/>
            <person name="Otto T.D."/>
            <person name="Rawlings N."/>
            <person name="Sanchez A."/>
            <person name="Sanders M."/>
            <person name="Subramaniam C."/>
            <person name="Tay Y."/>
            <person name="Dear P."/>
            <person name="Doerig C."/>
            <person name="Gruber A."/>
            <person name="Parkinson J."/>
            <person name="Shirley M."/>
            <person name="Wan K.L."/>
            <person name="Berriman M."/>
            <person name="Tomley F."/>
            <person name="Pain A."/>
        </authorList>
    </citation>
    <scope>NUCLEOTIDE SEQUENCE [LARGE SCALE GENOMIC DNA]</scope>
    <source>
        <strain evidence="1">Houghton</strain>
    </source>
</reference>
<dbReference type="Proteomes" id="UP000018201">
    <property type="component" value="Unassembled WGS sequence"/>
</dbReference>
<protein>
    <submittedName>
        <fullName evidence="1">Uncharacterized protein</fullName>
    </submittedName>
</protein>
<keyword evidence="2" id="KW-1185">Reference proteome</keyword>
<accession>U6GZX1</accession>
<organism evidence="1 2">
    <name type="scientific">Eimeria praecox</name>
    <dbReference type="NCBI Taxonomy" id="51316"/>
    <lineage>
        <taxon>Eukaryota</taxon>
        <taxon>Sar</taxon>
        <taxon>Alveolata</taxon>
        <taxon>Apicomplexa</taxon>
        <taxon>Conoidasida</taxon>
        <taxon>Coccidia</taxon>
        <taxon>Eucoccidiorida</taxon>
        <taxon>Eimeriorina</taxon>
        <taxon>Eimeriidae</taxon>
        <taxon>Eimeria</taxon>
    </lineage>
</organism>
<gene>
    <name evidence="1" type="ORF">EPH_0017360</name>
</gene>
<dbReference type="AlphaFoldDB" id="U6GZX1"/>
<sequence length="117" mass="13039">MISLVVIIHKLQASEYYGSLEEALEKLSGVLEEWGEPPEETHEGLSLLRFPHDVLKGVITHALGDSGAGERYRPCFISHACLNQPLGPLMFDLIFPLKLRECDNKEYPSVFTNTAGL</sequence>
<evidence type="ECO:0000313" key="2">
    <source>
        <dbReference type="Proteomes" id="UP000018201"/>
    </source>
</evidence>
<evidence type="ECO:0000313" key="1">
    <source>
        <dbReference type="EMBL" id="CDI85876.1"/>
    </source>
</evidence>